<comment type="caution">
    <text evidence="1">The sequence shown here is derived from an EMBL/GenBank/DDBJ whole genome shotgun (WGS) entry which is preliminary data.</text>
</comment>
<gene>
    <name evidence="1" type="ORF">GCM10007874_50850</name>
</gene>
<dbReference type="Proteomes" id="UP001156882">
    <property type="component" value="Unassembled WGS sequence"/>
</dbReference>
<name>A0ABQ6CNZ1_9HYPH</name>
<accession>A0ABQ6CNZ1</accession>
<protein>
    <submittedName>
        <fullName evidence="1">Uncharacterized protein</fullName>
    </submittedName>
</protein>
<evidence type="ECO:0000313" key="2">
    <source>
        <dbReference type="Proteomes" id="UP001156882"/>
    </source>
</evidence>
<dbReference type="EMBL" id="BSPC01000057">
    <property type="protein sequence ID" value="GLS22068.1"/>
    <property type="molecule type" value="Genomic_DNA"/>
</dbReference>
<keyword evidence="2" id="KW-1185">Reference proteome</keyword>
<reference evidence="2" key="1">
    <citation type="journal article" date="2019" name="Int. J. Syst. Evol. Microbiol.">
        <title>The Global Catalogue of Microorganisms (GCM) 10K type strain sequencing project: providing services to taxonomists for standard genome sequencing and annotation.</title>
        <authorList>
            <consortium name="The Broad Institute Genomics Platform"/>
            <consortium name="The Broad Institute Genome Sequencing Center for Infectious Disease"/>
            <person name="Wu L."/>
            <person name="Ma J."/>
        </authorList>
    </citation>
    <scope>NUCLEOTIDE SEQUENCE [LARGE SCALE GENOMIC DNA]</scope>
    <source>
        <strain evidence="2">NBRC 101365</strain>
    </source>
</reference>
<organism evidence="1 2">
    <name type="scientific">Labrys miyagiensis</name>
    <dbReference type="NCBI Taxonomy" id="346912"/>
    <lineage>
        <taxon>Bacteria</taxon>
        <taxon>Pseudomonadati</taxon>
        <taxon>Pseudomonadota</taxon>
        <taxon>Alphaproteobacteria</taxon>
        <taxon>Hyphomicrobiales</taxon>
        <taxon>Xanthobacteraceae</taxon>
        <taxon>Labrys</taxon>
    </lineage>
</organism>
<proteinExistence type="predicted"/>
<sequence>MLVADGTRDLKKKDVTMHIRSAYSAENLRRLMEGDDEDVIFSRKVSFLPLSEQNFKTMVLRRSQLLRILDEISKNVHLIENTLQNELRITRKLDLGEIVAQELNPMLNDIDPYIYFLDDNTREIFRSDIANAVVSYIVVKFGNKEL</sequence>
<evidence type="ECO:0000313" key="1">
    <source>
        <dbReference type="EMBL" id="GLS22068.1"/>
    </source>
</evidence>